<dbReference type="SUPFAM" id="SSF55781">
    <property type="entry name" value="GAF domain-like"/>
    <property type="match status" value="1"/>
</dbReference>
<name>A0ABX1EV43_9PROT</name>
<feature type="compositionally biased region" description="Low complexity" evidence="2">
    <location>
        <begin position="1"/>
        <end position="14"/>
    </location>
</feature>
<gene>
    <name evidence="4" type="ORF">HB662_04210</name>
</gene>
<sequence length="605" mass="62276">MRMPTASAGRRASAPSPPDATQHGPGPAFAPPPPADASPETQPGSEAWSDPWSDPWASHVATPQPPEAAPPSRPVAQPPRRPARGWRWPWQRRARPADAAAARLRAIAEPDHARPATKPTDTKPTDTKPTEMKPPAATPPPAALSVAASLPGLPFTSLPPLRVPLRPLVEGLGGLLLMAVLDRVLTGGNGFAHYPASPFMLPVLYVAARYGLVPGVALALVAGLLRMGLAVSADLWNLGAWALPLVWPLLAALVGGFSEWHLRRLRAAQAAVAAAEQDRAAIAEANQRLAERALELDARLGARLQATTAVFEAARILGSGTEGVIRGATGLLRAATGCTACSFWLAEDRTLHLVAAEGWPQQTDPPHAPSWAQTILPGPLTDAIAQGRGALVATRLSDRLALGGEGLLAAPVLSPWDGFVLGMVKIEDIGFEDLGLDTIAALEAAAGWIGAALAEARAREAAEAASGVGGQPGAAAGGGLMVPGEEASRAIAVMTGLARRLGFELALLSAEIPAGPRGAAALEATRAAMAEAFRGSDLLLESRLEERRLSILLPGAAVAGAEAAAARLRALLAERAPSATGQVVVGVALLHGLAGGGWQVVRPHG</sequence>
<reference evidence="4 5" key="1">
    <citation type="submission" date="2020-03" db="EMBL/GenBank/DDBJ databases">
        <title>Roseomonas selenitidurans sp. nov. isolated from soil.</title>
        <authorList>
            <person name="Liu H."/>
        </authorList>
    </citation>
    <scope>NUCLEOTIDE SEQUENCE [LARGE SCALE GENOMIC DNA]</scope>
    <source>
        <strain evidence="4 5">JCM 15073</strain>
    </source>
</reference>
<organism evidence="4 5">
    <name type="scientific">Falsiroseomonas frigidaquae</name>
    <dbReference type="NCBI Taxonomy" id="487318"/>
    <lineage>
        <taxon>Bacteria</taxon>
        <taxon>Pseudomonadati</taxon>
        <taxon>Pseudomonadota</taxon>
        <taxon>Alphaproteobacteria</taxon>
        <taxon>Acetobacterales</taxon>
        <taxon>Roseomonadaceae</taxon>
        <taxon>Falsiroseomonas</taxon>
    </lineage>
</organism>
<keyword evidence="5" id="KW-1185">Reference proteome</keyword>
<dbReference type="EMBL" id="JAAVTX010000001">
    <property type="protein sequence ID" value="NKE43968.1"/>
    <property type="molecule type" value="Genomic_DNA"/>
</dbReference>
<keyword evidence="3" id="KW-0472">Membrane</keyword>
<evidence type="ECO:0008006" key="6">
    <source>
        <dbReference type="Google" id="ProtNLM"/>
    </source>
</evidence>
<protein>
    <recommendedName>
        <fullName evidence="6">GAF domain-containing protein</fullName>
    </recommendedName>
</protein>
<feature type="coiled-coil region" evidence="1">
    <location>
        <begin position="265"/>
        <end position="292"/>
    </location>
</feature>
<dbReference type="RefSeq" id="WP_168047415.1">
    <property type="nucleotide sequence ID" value="NZ_JAATJR010000001.1"/>
</dbReference>
<accession>A0ABX1EV43</accession>
<keyword evidence="3" id="KW-1133">Transmembrane helix</keyword>
<dbReference type="Proteomes" id="UP000765160">
    <property type="component" value="Unassembled WGS sequence"/>
</dbReference>
<feature type="compositionally biased region" description="Low complexity" evidence="2">
    <location>
        <begin position="85"/>
        <end position="105"/>
    </location>
</feature>
<feature type="transmembrane region" description="Helical" evidence="3">
    <location>
        <begin position="210"/>
        <end position="229"/>
    </location>
</feature>
<keyword evidence="1" id="KW-0175">Coiled coil</keyword>
<evidence type="ECO:0000256" key="3">
    <source>
        <dbReference type="SAM" id="Phobius"/>
    </source>
</evidence>
<proteinExistence type="predicted"/>
<evidence type="ECO:0000313" key="5">
    <source>
        <dbReference type="Proteomes" id="UP000765160"/>
    </source>
</evidence>
<feature type="transmembrane region" description="Helical" evidence="3">
    <location>
        <begin position="235"/>
        <end position="257"/>
    </location>
</feature>
<evidence type="ECO:0000256" key="2">
    <source>
        <dbReference type="SAM" id="MobiDB-lite"/>
    </source>
</evidence>
<feature type="compositionally biased region" description="Pro residues" evidence="2">
    <location>
        <begin position="63"/>
        <end position="80"/>
    </location>
</feature>
<evidence type="ECO:0000256" key="1">
    <source>
        <dbReference type="SAM" id="Coils"/>
    </source>
</evidence>
<feature type="region of interest" description="Disordered" evidence="2">
    <location>
        <begin position="1"/>
        <end position="143"/>
    </location>
</feature>
<evidence type="ECO:0000313" key="4">
    <source>
        <dbReference type="EMBL" id="NKE43968.1"/>
    </source>
</evidence>
<feature type="compositionally biased region" description="Basic and acidic residues" evidence="2">
    <location>
        <begin position="106"/>
        <end position="131"/>
    </location>
</feature>
<dbReference type="Gene3D" id="3.30.450.40">
    <property type="match status" value="1"/>
</dbReference>
<dbReference type="InterPro" id="IPR029016">
    <property type="entry name" value="GAF-like_dom_sf"/>
</dbReference>
<comment type="caution">
    <text evidence="4">The sequence shown here is derived from an EMBL/GenBank/DDBJ whole genome shotgun (WGS) entry which is preliminary data.</text>
</comment>
<keyword evidence="3" id="KW-0812">Transmembrane</keyword>